<sequence>MVILILSLLMASLVSANLEGDILIDQRAAWQDPNNVLQGWDATLLNPCTWLHVTCNIDNQVTRLDLGNASISGPLIPQLGMLAKLQYLELQENKISGSIPASLGNLTGLVSLDLYMNQLSGPIPSSFANLNSLQYLRLNENNLSGIIPSEVRDLVFFGSLVQLNLSGNSFMGGIRNSHQRVITVSLD</sequence>
<evidence type="ECO:0000256" key="1">
    <source>
        <dbReference type="ARBA" id="ARBA00022614"/>
    </source>
</evidence>
<dbReference type="Pfam" id="PF13855">
    <property type="entry name" value="LRR_8"/>
    <property type="match status" value="1"/>
</dbReference>
<organism evidence="6 7">
    <name type="scientific">Dioscorea cayennensis subsp. rotundata</name>
    <name type="common">White Guinea yam</name>
    <name type="synonym">Dioscorea rotundata</name>
    <dbReference type="NCBI Taxonomy" id="55577"/>
    <lineage>
        <taxon>Eukaryota</taxon>
        <taxon>Viridiplantae</taxon>
        <taxon>Streptophyta</taxon>
        <taxon>Embryophyta</taxon>
        <taxon>Tracheophyta</taxon>
        <taxon>Spermatophyta</taxon>
        <taxon>Magnoliopsida</taxon>
        <taxon>Liliopsida</taxon>
        <taxon>Dioscoreales</taxon>
        <taxon>Dioscoreaceae</taxon>
        <taxon>Dioscorea</taxon>
    </lineage>
</organism>
<evidence type="ECO:0000256" key="4">
    <source>
        <dbReference type="SAM" id="SignalP"/>
    </source>
</evidence>
<dbReference type="PANTHER" id="PTHR47988">
    <property type="entry name" value="SOMATIC EMBRYOGENESIS RECEPTOR KINASE 1"/>
    <property type="match status" value="1"/>
</dbReference>
<keyword evidence="6" id="KW-1185">Reference proteome</keyword>
<keyword evidence="3" id="KW-0677">Repeat</keyword>
<evidence type="ECO:0000313" key="7">
    <source>
        <dbReference type="RefSeq" id="XP_039126300.1"/>
    </source>
</evidence>
<dbReference type="RefSeq" id="XP_039126300.1">
    <property type="nucleotide sequence ID" value="XM_039270366.1"/>
</dbReference>
<name>A0AB40BFX7_DIOCR</name>
<dbReference type="InterPro" id="IPR032675">
    <property type="entry name" value="LRR_dom_sf"/>
</dbReference>
<keyword evidence="1" id="KW-0433">Leucine-rich repeat</keyword>
<evidence type="ECO:0000259" key="5">
    <source>
        <dbReference type="Pfam" id="PF08263"/>
    </source>
</evidence>
<feature type="signal peptide" evidence="4">
    <location>
        <begin position="1"/>
        <end position="16"/>
    </location>
</feature>
<dbReference type="GeneID" id="120262276"/>
<dbReference type="FunFam" id="3.80.10.10:FF:000024">
    <property type="entry name" value="Somatic embryogenesis receptor kinase 1"/>
    <property type="match status" value="1"/>
</dbReference>
<dbReference type="InterPro" id="IPR013210">
    <property type="entry name" value="LRR_N_plant-typ"/>
</dbReference>
<evidence type="ECO:0000256" key="3">
    <source>
        <dbReference type="ARBA" id="ARBA00022737"/>
    </source>
</evidence>
<dbReference type="Proteomes" id="UP001515500">
    <property type="component" value="Chromosome 5"/>
</dbReference>
<accession>A0AB40BFX7</accession>
<keyword evidence="2 4" id="KW-0732">Signal</keyword>
<dbReference type="SUPFAM" id="SSF52058">
    <property type="entry name" value="L domain-like"/>
    <property type="match status" value="1"/>
</dbReference>
<evidence type="ECO:0000256" key="2">
    <source>
        <dbReference type="ARBA" id="ARBA00022729"/>
    </source>
</evidence>
<protein>
    <submittedName>
        <fullName evidence="7">Leucine-rich repeat protein 2-like</fullName>
    </submittedName>
</protein>
<dbReference type="Pfam" id="PF08263">
    <property type="entry name" value="LRRNT_2"/>
    <property type="match status" value="1"/>
</dbReference>
<reference evidence="7" key="1">
    <citation type="submission" date="2025-08" db="UniProtKB">
        <authorList>
            <consortium name="RefSeq"/>
        </authorList>
    </citation>
    <scope>IDENTIFICATION</scope>
</reference>
<gene>
    <name evidence="7" type="primary">LOC120262276</name>
</gene>
<dbReference type="Gene3D" id="3.80.10.10">
    <property type="entry name" value="Ribonuclease Inhibitor"/>
    <property type="match status" value="1"/>
</dbReference>
<dbReference type="Pfam" id="PF00560">
    <property type="entry name" value="LRR_1"/>
    <property type="match status" value="1"/>
</dbReference>
<dbReference type="InterPro" id="IPR001611">
    <property type="entry name" value="Leu-rich_rpt"/>
</dbReference>
<feature type="chain" id="PRO_5044234064" evidence="4">
    <location>
        <begin position="17"/>
        <end position="187"/>
    </location>
</feature>
<dbReference type="AlphaFoldDB" id="A0AB40BFX7"/>
<proteinExistence type="predicted"/>
<feature type="domain" description="Leucine-rich repeat-containing N-terminal plant-type" evidence="5">
    <location>
        <begin position="17"/>
        <end position="56"/>
    </location>
</feature>
<evidence type="ECO:0000313" key="6">
    <source>
        <dbReference type="Proteomes" id="UP001515500"/>
    </source>
</evidence>